<accession>Q8QNP9</accession>
<evidence type="ECO:0000313" key="3">
    <source>
        <dbReference type="Proteomes" id="UP000000864"/>
    </source>
</evidence>
<reference evidence="2 3" key="3">
    <citation type="journal article" date="2000" name="Virology">
        <title>Characterization and immunolocalization of major structural proteins in the brown algal virus EsV-1.</title>
        <authorList>
            <person name="Delaroque N."/>
            <person name="Wolf S."/>
            <person name="Muller D.G."/>
            <person name="Knippers R."/>
        </authorList>
    </citation>
    <scope>NUCLEOTIDE SEQUENCE [LARGE SCALE GENOMIC DNA]</scope>
    <source>
        <strain evidence="3">Isolate New Zealand/Kaikoura/1988</strain>
    </source>
</reference>
<sequence>MRNSGSTPYLRDSKGGGAHKGIVFLTVFFSDSLFLSLRSASLLPHHHAATTAVSFHHTLYKSRHASSRSSGTCTPPPSPPTPLRHRWRSFK</sequence>
<reference evidence="2 3" key="1">
    <citation type="journal article" date="1995" name="Virology">
        <title>Coat protein of the Ectocarpus siliculosus virus.</title>
        <authorList>
            <person name="Klein M."/>
            <person name="Lanka S.T."/>
            <person name="Knippers R."/>
            <person name="Muller D.G."/>
        </authorList>
    </citation>
    <scope>NUCLEOTIDE SEQUENCE [LARGE SCALE GENOMIC DNA]</scope>
    <source>
        <strain evidence="3">Isolate New Zealand/Kaikoura/1988</strain>
    </source>
</reference>
<name>Q8QNP9_ESV1K</name>
<organismHost>
    <name type="scientific">Ectocarpus siliculosus</name>
    <name type="common">Brown alga</name>
    <name type="synonym">Conferva siliculosa</name>
    <dbReference type="NCBI Taxonomy" id="2880"/>
</organismHost>
<evidence type="ECO:0000313" key="2">
    <source>
        <dbReference type="EMBL" id="AAK14436.1"/>
    </source>
</evidence>
<feature type="region of interest" description="Disordered" evidence="1">
    <location>
        <begin position="65"/>
        <end position="91"/>
    </location>
</feature>
<organism evidence="2 3">
    <name type="scientific">Ectocarpus siliculosus virus 1 (isolate New Zealand/Kaikoura/1988)</name>
    <name type="common">EsV-1</name>
    <dbReference type="NCBI Taxonomy" id="654926"/>
    <lineage>
        <taxon>Viruses</taxon>
        <taxon>Varidnaviria</taxon>
        <taxon>Bamfordvirae</taxon>
        <taxon>Nucleocytoviricota</taxon>
        <taxon>Megaviricetes</taxon>
        <taxon>Algavirales</taxon>
        <taxon>Phycodnaviridae</taxon>
        <taxon>Phaeovirus</taxon>
        <taxon>Phaeovirus unasiliculosus</taxon>
        <taxon>Ectocarpus siliculosus virus 1</taxon>
    </lineage>
</organism>
<protein>
    <submittedName>
        <fullName evidence="2">EsV-1-10</fullName>
    </submittedName>
</protein>
<gene>
    <name evidence="2" type="primary">ORF 10</name>
</gene>
<keyword evidence="3" id="KW-1185">Reference proteome</keyword>
<dbReference type="EMBL" id="AF204951">
    <property type="protein sequence ID" value="AAK14436.1"/>
    <property type="molecule type" value="Genomic_DNA"/>
</dbReference>
<reference evidence="2 3" key="2">
    <citation type="journal article" date="1998" name="Adv. Virus Res.">
        <title>Viruses in marine brown algae.</title>
        <authorList>
            <person name="Muller D.G."/>
            <person name="Kapp M."/>
            <person name="Knippers R."/>
        </authorList>
    </citation>
    <scope>NUCLEOTIDE SEQUENCE [LARGE SCALE GENOMIC DNA]</scope>
    <source>
        <strain evidence="3">Isolate New Zealand/Kaikoura/1988</strain>
    </source>
</reference>
<evidence type="ECO:0000256" key="1">
    <source>
        <dbReference type="SAM" id="MobiDB-lite"/>
    </source>
</evidence>
<reference evidence="2 3" key="4">
    <citation type="journal article" date="2000" name="Virology">
        <title>The brown algal virus EsV-1 particle contains a putative hybrid histidine kinase.</title>
        <authorList>
            <person name="Delaroque N."/>
            <person name="Wolf S."/>
            <person name="Muller D.G."/>
            <person name="Knippers R."/>
        </authorList>
    </citation>
    <scope>NUCLEOTIDE SEQUENCE [LARGE SCALE GENOMIC DNA]</scope>
    <source>
        <strain evidence="3">Isolate New Zealand/Kaikoura/1988</strain>
    </source>
</reference>
<proteinExistence type="predicted"/>
<dbReference type="Proteomes" id="UP000000864">
    <property type="component" value="Segment"/>
</dbReference>
<dbReference type="KEGG" id="vg:920731"/>